<dbReference type="EMBL" id="CP012381">
    <property type="protein sequence ID" value="ALI52497.1"/>
    <property type="molecule type" value="Genomic_DNA"/>
</dbReference>
<dbReference type="RefSeq" id="WP_014563506.1">
    <property type="nucleotide sequence ID" value="NZ_AP023028.1"/>
</dbReference>
<evidence type="ECO:0000313" key="15">
    <source>
        <dbReference type="EMBL" id="GFP13676.1"/>
    </source>
</evidence>
<dbReference type="Proteomes" id="UP000267945">
    <property type="component" value="Chromosome"/>
</dbReference>
<proteinExistence type="predicted"/>
<keyword evidence="5" id="KW-0229">DNA integration</keyword>
<dbReference type="InterPro" id="IPR010998">
    <property type="entry name" value="Integrase_recombinase_N"/>
</dbReference>
<dbReference type="GO" id="GO:0006310">
    <property type="term" value="P:DNA recombination"/>
    <property type="evidence" value="ECO:0007669"/>
    <property type="project" value="UniProtKB-KW"/>
</dbReference>
<keyword evidence="6 9" id="KW-0238">DNA-binding</keyword>
<dbReference type="Gene3D" id="1.10.150.130">
    <property type="match status" value="1"/>
</dbReference>
<dbReference type="NCBIfam" id="NF003462">
    <property type="entry name" value="PRK05084.1"/>
    <property type="match status" value="1"/>
</dbReference>
<evidence type="ECO:0000313" key="19">
    <source>
        <dbReference type="Proteomes" id="UP000063930"/>
    </source>
</evidence>
<sequence>MESTKYLSLIKTELDNMPDFVKQYNLGTNHSLTTTYQYLTEIRRFFDWLRQEGISSAQDNQHILPDTLANLRRNDIMLYIDNLGHTKNKQGHLNSPTTINRSINALRSLFKFLTITADNNNGKSYFERNVMLKIESLNDTKTLNYRAHVLESHMYTGNLKFEFLKFIAHDYENKCNKQAKPGFKKNKERDMAIIALILGTGIRVSECAGVDMQDLNIKDAILDVTRKGGQKDSVPIAEWTLDYIKKYKKIRAERYMADPKQTAFFLTRWHNQTKRMTTNAIEKMVNKYSASFGHPLTPHKLRHTLASELYAVTKDQVLVAQQLGQKGTTATDLYTHVDQKKQRAALNVISNEQQNANESK</sequence>
<evidence type="ECO:0000256" key="3">
    <source>
        <dbReference type="ARBA" id="ARBA00022618"/>
    </source>
</evidence>
<evidence type="ECO:0000256" key="1">
    <source>
        <dbReference type="ARBA" id="ARBA00004496"/>
    </source>
</evidence>
<dbReference type="PANTHER" id="PTHR30349">
    <property type="entry name" value="PHAGE INTEGRASE-RELATED"/>
    <property type="match status" value="1"/>
</dbReference>
<dbReference type="EMBL" id="BLYV01000341">
    <property type="protein sequence ID" value="GFP13676.1"/>
    <property type="molecule type" value="Genomic_DNA"/>
</dbReference>
<dbReference type="GO" id="GO:0015074">
    <property type="term" value="P:DNA integration"/>
    <property type="evidence" value="ECO:0007669"/>
    <property type="project" value="UniProtKB-KW"/>
</dbReference>
<reference evidence="14 21" key="3">
    <citation type="submission" date="2017-02" db="EMBL/GenBank/DDBJ databases">
        <title>Complete genome sequence of Lactobacillus helveticus.</title>
        <authorList>
            <person name="Kim J.F."/>
            <person name="Chung Y."/>
            <person name="Kwak M."/>
        </authorList>
    </citation>
    <scope>NUCLEOTIDE SEQUENCE [LARGE SCALE GENOMIC DNA]</scope>
    <source>
        <strain evidence="14 21">LH5</strain>
    </source>
</reference>
<evidence type="ECO:0000313" key="21">
    <source>
        <dbReference type="Proteomes" id="UP000267945"/>
    </source>
</evidence>
<reference evidence="12 19" key="1">
    <citation type="submission" date="2015-08" db="EMBL/GenBank/DDBJ databases">
        <title>Complete genome sequence of Lactobacillus helveticus CAUH18, a probiotic strain originated from koumiss.</title>
        <authorList>
            <person name="Yang Y."/>
            <person name="Hao Y."/>
        </authorList>
    </citation>
    <scope>NUCLEOTIDE SEQUENCE [LARGE SCALE GENOMIC DNA]</scope>
    <source>
        <strain evidence="12 19">CAUH18</strain>
    </source>
</reference>
<dbReference type="Proteomes" id="UP000630086">
    <property type="component" value="Unassembled WGS sequence"/>
</dbReference>
<dbReference type="Proteomes" id="UP000063930">
    <property type="component" value="Chromosome"/>
</dbReference>
<dbReference type="InterPro" id="IPR011010">
    <property type="entry name" value="DNA_brk_join_enz"/>
</dbReference>
<evidence type="ECO:0000313" key="14">
    <source>
        <dbReference type="EMBL" id="AZK90552.1"/>
    </source>
</evidence>
<dbReference type="GO" id="GO:0051301">
    <property type="term" value="P:cell division"/>
    <property type="evidence" value="ECO:0007669"/>
    <property type="project" value="UniProtKB-KW"/>
</dbReference>
<dbReference type="GO" id="GO:0007059">
    <property type="term" value="P:chromosome segregation"/>
    <property type="evidence" value="ECO:0007669"/>
    <property type="project" value="UniProtKB-KW"/>
</dbReference>
<dbReference type="PANTHER" id="PTHR30349:SF77">
    <property type="entry name" value="TYROSINE RECOMBINASE XERC"/>
    <property type="match status" value="1"/>
</dbReference>
<dbReference type="EMBL" id="WCHB01000002">
    <property type="protein sequence ID" value="NRO33871.1"/>
    <property type="molecule type" value="Genomic_DNA"/>
</dbReference>
<dbReference type="CDD" id="cd00397">
    <property type="entry name" value="DNA_BRE_C"/>
    <property type="match status" value="1"/>
</dbReference>
<evidence type="ECO:0000313" key="22">
    <source>
        <dbReference type="Proteomes" id="UP000430466"/>
    </source>
</evidence>
<dbReference type="InterPro" id="IPR050090">
    <property type="entry name" value="Tyrosine_recombinase_XerCD"/>
</dbReference>
<keyword evidence="8" id="KW-0131">Cell cycle</keyword>
<organism evidence="18 23">
    <name type="scientific">Lactobacillus helveticus</name>
    <name type="common">Lactobacillus suntoryeus</name>
    <dbReference type="NCBI Taxonomy" id="1587"/>
    <lineage>
        <taxon>Bacteria</taxon>
        <taxon>Bacillati</taxon>
        <taxon>Bacillota</taxon>
        <taxon>Bacilli</taxon>
        <taxon>Lactobacillales</taxon>
        <taxon>Lactobacillaceae</taxon>
        <taxon>Lactobacillus</taxon>
    </lineage>
</organism>
<evidence type="ECO:0000256" key="4">
    <source>
        <dbReference type="ARBA" id="ARBA00022829"/>
    </source>
</evidence>
<reference evidence="15" key="7">
    <citation type="submission" date="2020-07" db="EMBL/GenBank/DDBJ databases">
        <title>Draft genome sequence of Lactobacillus helveticus strain JCM 1062.</title>
        <authorList>
            <person name="Endo A."/>
            <person name="Maeno S."/>
            <person name="Kido Y."/>
        </authorList>
    </citation>
    <scope>NUCLEOTIDE SEQUENCE</scope>
    <source>
        <strain evidence="15">JCM 1062</strain>
    </source>
</reference>
<reference evidence="18" key="5">
    <citation type="submission" date="2019-09" db="EMBL/GenBank/DDBJ databases">
        <title>Comparative genomic analysis of Lactobacillus helveticus.</title>
        <authorList>
            <person name="Zhang H."/>
            <person name="Chen Y."/>
            <person name="Zhong Z."/>
        </authorList>
    </citation>
    <scope>NUCLEOTIDE SEQUENCE</scope>
    <source>
        <strain evidence="18">IMAU30003</strain>
        <strain evidence="17">IMAU50013</strain>
    </source>
</reference>
<gene>
    <name evidence="14" type="primary">xerS</name>
    <name evidence="12" type="ORF">ALV80_04980</name>
    <name evidence="16" type="ORF">GDZ32_10425</name>
    <name evidence="18" type="ORF">IMAU30003_00100</name>
    <name evidence="17" type="ORF">IMAU50013_01825</name>
    <name evidence="14" type="ORF">LH5_00291</name>
    <name evidence="13" type="ORF">Lh8105_05105</name>
    <name evidence="15" type="ORF">LHEJCM1062_15480</name>
</gene>
<dbReference type="PROSITE" id="PS51900">
    <property type="entry name" value="CB"/>
    <property type="match status" value="1"/>
</dbReference>
<evidence type="ECO:0000256" key="6">
    <source>
        <dbReference type="ARBA" id="ARBA00023125"/>
    </source>
</evidence>
<protein>
    <submittedName>
        <fullName evidence="12 18">Recombinase XerS</fullName>
    </submittedName>
</protein>
<dbReference type="Proteomes" id="UP000234562">
    <property type="component" value="Chromosome"/>
</dbReference>
<dbReference type="InterPro" id="IPR004107">
    <property type="entry name" value="Integrase_SAM-like_N"/>
</dbReference>
<evidence type="ECO:0000313" key="12">
    <source>
        <dbReference type="EMBL" id="ALI52497.1"/>
    </source>
</evidence>
<dbReference type="Pfam" id="PF00589">
    <property type="entry name" value="Phage_integrase"/>
    <property type="match status" value="1"/>
</dbReference>
<reference evidence="16 22" key="6">
    <citation type="submission" date="2019-10" db="EMBL/GenBank/DDBJ databases">
        <title>Draft genome sequences of Lactobacillus strains.</title>
        <authorList>
            <person name="Cho G.-S."/>
            <person name="Fagbemigun O."/>
            <person name="Brinks E."/>
            <person name="Franz C.M.A.P."/>
        </authorList>
    </citation>
    <scope>NUCLEOTIDE SEQUENCE [LARGE SCALE GENOMIC DNA]</scope>
    <source>
        <strain evidence="16 22">313</strain>
    </source>
</reference>
<dbReference type="Proteomes" id="UP000601587">
    <property type="component" value="Unassembled WGS sequence"/>
</dbReference>
<reference evidence="13" key="4">
    <citation type="journal article" date="2018" name="Front. Microbiol.">
        <title>Comparative Genomics of Completely Sequenced Lactobacillus helveticus Genomes Provides Insights into Strain-Specific Genes and Resolves Metagenomics Data Down to the Strain Level.</title>
        <authorList>
            <person name="Schmid M."/>
            <person name="Muri J."/>
            <person name="Melidis D."/>
            <person name="Varadarajan A.R."/>
            <person name="Somerville V."/>
            <person name="Wicki A."/>
            <person name="Moser A."/>
            <person name="Bourqui M."/>
            <person name="Wenzel C."/>
            <person name="Eugster-Meier E."/>
            <person name="Frey J.E."/>
            <person name="Irmler S."/>
            <person name="Ahrens C.H."/>
        </authorList>
    </citation>
    <scope>NUCLEOTIDE SEQUENCE</scope>
    <source>
        <strain evidence="13">FAM8105</strain>
    </source>
</reference>
<dbReference type="EMBL" id="CP015496">
    <property type="protein sequence ID" value="AUI74223.1"/>
    <property type="molecule type" value="Genomic_DNA"/>
</dbReference>
<dbReference type="EMBL" id="WHOE01000134">
    <property type="protein sequence ID" value="MPW15164.1"/>
    <property type="molecule type" value="Genomic_DNA"/>
</dbReference>
<evidence type="ECO:0000259" key="11">
    <source>
        <dbReference type="PROSITE" id="PS51900"/>
    </source>
</evidence>
<feature type="domain" description="Core-binding (CB)" evidence="11">
    <location>
        <begin position="15"/>
        <end position="114"/>
    </location>
</feature>
<evidence type="ECO:0000313" key="16">
    <source>
        <dbReference type="EMBL" id="MPW15164.1"/>
    </source>
</evidence>
<evidence type="ECO:0000256" key="2">
    <source>
        <dbReference type="ARBA" id="ARBA00022490"/>
    </source>
</evidence>
<dbReference type="GO" id="GO:0003677">
    <property type="term" value="F:DNA binding"/>
    <property type="evidence" value="ECO:0007669"/>
    <property type="project" value="UniProtKB-UniRule"/>
</dbReference>
<dbReference type="EMBL" id="CP019581">
    <property type="protein sequence ID" value="AZK90552.1"/>
    <property type="molecule type" value="Genomic_DNA"/>
</dbReference>
<evidence type="ECO:0000259" key="10">
    <source>
        <dbReference type="PROSITE" id="PS51898"/>
    </source>
</evidence>
<evidence type="ECO:0000313" key="17">
    <source>
        <dbReference type="EMBL" id="NRN92259.1"/>
    </source>
</evidence>
<name>A0A0D5MIW4_LACHE</name>
<accession>A0A0D5MIW4</accession>
<dbReference type="InterPro" id="IPR002104">
    <property type="entry name" value="Integrase_catalytic"/>
</dbReference>
<dbReference type="PROSITE" id="PS51898">
    <property type="entry name" value="TYR_RECOMBINASE"/>
    <property type="match status" value="1"/>
</dbReference>
<keyword evidence="4" id="KW-0159">Chromosome partition</keyword>
<dbReference type="EMBL" id="WCGB01000053">
    <property type="protein sequence ID" value="NRN92259.1"/>
    <property type="molecule type" value="Genomic_DNA"/>
</dbReference>
<evidence type="ECO:0000313" key="23">
    <source>
        <dbReference type="Proteomes" id="UP000651333"/>
    </source>
</evidence>
<evidence type="ECO:0000256" key="7">
    <source>
        <dbReference type="ARBA" id="ARBA00023172"/>
    </source>
</evidence>
<dbReference type="GO" id="GO:0005737">
    <property type="term" value="C:cytoplasm"/>
    <property type="evidence" value="ECO:0007669"/>
    <property type="project" value="UniProtKB-SubCell"/>
</dbReference>
<dbReference type="Gene3D" id="1.10.443.10">
    <property type="entry name" value="Intergrase catalytic core"/>
    <property type="match status" value="1"/>
</dbReference>
<evidence type="ECO:0000256" key="8">
    <source>
        <dbReference type="ARBA" id="ARBA00023306"/>
    </source>
</evidence>
<evidence type="ECO:0000256" key="5">
    <source>
        <dbReference type="ARBA" id="ARBA00022908"/>
    </source>
</evidence>
<feature type="domain" description="Tyr recombinase" evidence="10">
    <location>
        <begin position="162"/>
        <end position="347"/>
    </location>
</feature>
<comment type="subcellular location">
    <subcellularLocation>
        <location evidence="1">Cytoplasm</location>
    </subcellularLocation>
</comment>
<evidence type="ECO:0000313" key="18">
    <source>
        <dbReference type="EMBL" id="NRO33871.1"/>
    </source>
</evidence>
<dbReference type="KEGG" id="lhd:HUO_05860"/>
<dbReference type="AlphaFoldDB" id="A0A0D5MIW4"/>
<dbReference type="Proteomes" id="UP000430466">
    <property type="component" value="Unassembled WGS sequence"/>
</dbReference>
<evidence type="ECO:0000313" key="20">
    <source>
        <dbReference type="Proteomes" id="UP000234562"/>
    </source>
</evidence>
<dbReference type="InterPro" id="IPR044068">
    <property type="entry name" value="CB"/>
</dbReference>
<dbReference type="Pfam" id="PF02899">
    <property type="entry name" value="Phage_int_SAM_1"/>
    <property type="match status" value="1"/>
</dbReference>
<keyword evidence="7" id="KW-0233">DNA recombination</keyword>
<dbReference type="Proteomes" id="UP000651333">
    <property type="component" value="Unassembled WGS sequence"/>
</dbReference>
<dbReference type="SUPFAM" id="SSF56349">
    <property type="entry name" value="DNA breaking-rejoining enzymes"/>
    <property type="match status" value="1"/>
</dbReference>
<evidence type="ECO:0000313" key="13">
    <source>
        <dbReference type="EMBL" id="AUI74223.1"/>
    </source>
</evidence>
<dbReference type="InterPro" id="IPR013762">
    <property type="entry name" value="Integrase-like_cat_sf"/>
</dbReference>
<keyword evidence="2" id="KW-0963">Cytoplasm</keyword>
<reference evidence="20" key="2">
    <citation type="submission" date="2016-05" db="EMBL/GenBank/DDBJ databases">
        <title>Genome sequence of Lactobacillus helveticus FAM8105.</title>
        <authorList>
            <person name="Ahrens C."/>
            <person name="Schmid M."/>
        </authorList>
    </citation>
    <scope>NUCLEOTIDE SEQUENCE [LARGE SCALE GENOMIC DNA]</scope>
    <source>
        <strain evidence="20">FAM8105</strain>
    </source>
</reference>
<evidence type="ECO:0000256" key="9">
    <source>
        <dbReference type="PROSITE-ProRule" id="PRU01248"/>
    </source>
</evidence>
<dbReference type="GeneID" id="99756470"/>
<keyword evidence="3" id="KW-0132">Cell division</keyword>